<keyword evidence="2" id="KW-0269">Exonuclease</keyword>
<proteinExistence type="predicted"/>
<accession>A0ABQ6PYJ5</accession>
<feature type="domain" description="Predicted 3'-5' exonuclease PolB-like" evidence="1">
    <location>
        <begin position="86"/>
        <end position="235"/>
    </location>
</feature>
<organism evidence="2 3">
    <name type="scientific">Algoriphagus taiwanensis</name>
    <dbReference type="NCBI Taxonomy" id="1445656"/>
    <lineage>
        <taxon>Bacteria</taxon>
        <taxon>Pseudomonadati</taxon>
        <taxon>Bacteroidota</taxon>
        <taxon>Cytophagia</taxon>
        <taxon>Cytophagales</taxon>
        <taxon>Cyclobacteriaceae</taxon>
        <taxon>Algoriphagus</taxon>
    </lineage>
</organism>
<name>A0ABQ6PYJ5_9BACT</name>
<dbReference type="InterPro" id="IPR019288">
    <property type="entry name" value="3'-5'_exonuclease_PolB-like"/>
</dbReference>
<dbReference type="Pfam" id="PF10108">
    <property type="entry name" value="DNA_pol_B_exo2"/>
    <property type="match status" value="1"/>
</dbReference>
<dbReference type="Gene3D" id="3.30.420.10">
    <property type="entry name" value="Ribonuclease H-like superfamily/Ribonuclease H"/>
    <property type="match status" value="1"/>
</dbReference>
<comment type="caution">
    <text evidence="2">The sequence shown here is derived from an EMBL/GenBank/DDBJ whole genome shotgun (WGS) entry which is preliminary data.</text>
</comment>
<protein>
    <submittedName>
        <fullName evidence="2">3'-5' exonuclease</fullName>
    </submittedName>
</protein>
<evidence type="ECO:0000259" key="1">
    <source>
        <dbReference type="Pfam" id="PF10108"/>
    </source>
</evidence>
<keyword evidence="2" id="KW-0378">Hydrolase</keyword>
<keyword evidence="2" id="KW-0540">Nuclease</keyword>
<dbReference type="Proteomes" id="UP001307705">
    <property type="component" value="Unassembled WGS sequence"/>
</dbReference>
<evidence type="ECO:0000313" key="2">
    <source>
        <dbReference type="EMBL" id="GMQ33002.1"/>
    </source>
</evidence>
<dbReference type="CDD" id="cd05782">
    <property type="entry name" value="DNA_polB_like1_exo"/>
    <property type="match status" value="1"/>
</dbReference>
<dbReference type="EMBL" id="BTPE01000004">
    <property type="protein sequence ID" value="GMQ33002.1"/>
    <property type="molecule type" value="Genomic_DNA"/>
</dbReference>
<reference evidence="2 3" key="1">
    <citation type="submission" date="2023-08" db="EMBL/GenBank/DDBJ databases">
        <title>Draft genome sequence of Algoriphagus taiwanensis.</title>
        <authorList>
            <person name="Takatani N."/>
            <person name="Hosokawa M."/>
            <person name="Sawabe T."/>
        </authorList>
    </citation>
    <scope>NUCLEOTIDE SEQUENCE [LARGE SCALE GENOMIC DNA]</scope>
    <source>
        <strain evidence="2 3">JCM 19755</strain>
    </source>
</reference>
<gene>
    <name evidence="2" type="ORF">Ataiwa_12740</name>
</gene>
<dbReference type="GO" id="GO:0004527">
    <property type="term" value="F:exonuclease activity"/>
    <property type="evidence" value="ECO:0007669"/>
    <property type="project" value="UniProtKB-KW"/>
</dbReference>
<dbReference type="SUPFAM" id="SSF53098">
    <property type="entry name" value="Ribonuclease H-like"/>
    <property type="match status" value="1"/>
</dbReference>
<dbReference type="InterPro" id="IPR012337">
    <property type="entry name" value="RNaseH-like_sf"/>
</dbReference>
<dbReference type="InterPro" id="IPR036397">
    <property type="entry name" value="RNaseH_sf"/>
</dbReference>
<keyword evidence="3" id="KW-1185">Reference proteome</keyword>
<sequence>MTMADFFDHLGEILFLDIETASQTESLEELNPRMQEEWLKKEKLIRTENPDREPGSLYFDRAGIHAEFGQIICVGVGFFQVKKKENKLQFRTKVFSHPDEKELLSEFHALLSKKKWILCAHNGKEFDFPYLCRRMLIQGIALPEPLQISGRKPWEVRHLDTMDLWRFGDYKYYTRLELLAAVFNIPTSKEGIDGSEVNTTFYKEKDLGKIEKYCLRDVEVTARIFLAMHPQPEEMELEIITTEDSKKEPKE</sequence>
<evidence type="ECO:0000313" key="3">
    <source>
        <dbReference type="Proteomes" id="UP001307705"/>
    </source>
</evidence>